<feature type="coiled-coil region" evidence="7">
    <location>
        <begin position="109"/>
        <end position="146"/>
    </location>
</feature>
<accession>A0A1D3TWA5</accession>
<evidence type="ECO:0000256" key="6">
    <source>
        <dbReference type="PROSITE-ProRule" id="PRU00169"/>
    </source>
</evidence>
<organism evidence="10 11">
    <name type="scientific">Anaerobium acetethylicum</name>
    <dbReference type="NCBI Taxonomy" id="1619234"/>
    <lineage>
        <taxon>Bacteria</taxon>
        <taxon>Bacillati</taxon>
        <taxon>Bacillota</taxon>
        <taxon>Clostridia</taxon>
        <taxon>Lachnospirales</taxon>
        <taxon>Lachnospiraceae</taxon>
        <taxon>Anaerobium</taxon>
    </lineage>
</organism>
<dbReference type="InterPro" id="IPR018062">
    <property type="entry name" value="HTH_AraC-typ_CS"/>
</dbReference>
<gene>
    <name evidence="10" type="ORF">SAMN05421730_102144</name>
</gene>
<dbReference type="PANTHER" id="PTHR43280">
    <property type="entry name" value="ARAC-FAMILY TRANSCRIPTIONAL REGULATOR"/>
    <property type="match status" value="1"/>
</dbReference>
<dbReference type="EMBL" id="FMKA01000021">
    <property type="protein sequence ID" value="SCP98496.1"/>
    <property type="molecule type" value="Genomic_DNA"/>
</dbReference>
<evidence type="ECO:0000259" key="8">
    <source>
        <dbReference type="PROSITE" id="PS01124"/>
    </source>
</evidence>
<evidence type="ECO:0000256" key="3">
    <source>
        <dbReference type="ARBA" id="ARBA00023125"/>
    </source>
</evidence>
<evidence type="ECO:0000256" key="7">
    <source>
        <dbReference type="SAM" id="Coils"/>
    </source>
</evidence>
<dbReference type="SUPFAM" id="SSF46689">
    <property type="entry name" value="Homeodomain-like"/>
    <property type="match status" value="2"/>
</dbReference>
<dbReference type="CDD" id="cd17536">
    <property type="entry name" value="REC_YesN-like"/>
    <property type="match status" value="1"/>
</dbReference>
<reference evidence="10 11" key="1">
    <citation type="submission" date="2016-09" db="EMBL/GenBank/DDBJ databases">
        <authorList>
            <person name="Capua I."/>
            <person name="De Benedictis P."/>
            <person name="Joannis T."/>
            <person name="Lombin L.H."/>
            <person name="Cattoli G."/>
        </authorList>
    </citation>
    <scope>NUCLEOTIDE SEQUENCE [LARGE SCALE GENOMIC DNA]</scope>
    <source>
        <strain evidence="10 11">GluBS11</strain>
    </source>
</reference>
<evidence type="ECO:0000313" key="11">
    <source>
        <dbReference type="Proteomes" id="UP000199315"/>
    </source>
</evidence>
<dbReference type="Proteomes" id="UP000199315">
    <property type="component" value="Unassembled WGS sequence"/>
</dbReference>
<keyword evidence="11" id="KW-1185">Reference proteome</keyword>
<dbReference type="InterPro" id="IPR020449">
    <property type="entry name" value="Tscrpt_reg_AraC-type_HTH"/>
</dbReference>
<dbReference type="GO" id="GO:0003700">
    <property type="term" value="F:DNA-binding transcription factor activity"/>
    <property type="evidence" value="ECO:0007669"/>
    <property type="project" value="InterPro"/>
</dbReference>
<dbReference type="Gene3D" id="3.40.50.2300">
    <property type="match status" value="1"/>
</dbReference>
<dbReference type="GO" id="GO:0043565">
    <property type="term" value="F:sequence-specific DNA binding"/>
    <property type="evidence" value="ECO:0007669"/>
    <property type="project" value="InterPro"/>
</dbReference>
<keyword evidence="6" id="KW-0597">Phosphoprotein</keyword>
<keyword evidence="3" id="KW-0238">DNA-binding</keyword>
<dbReference type="PROSITE" id="PS01124">
    <property type="entry name" value="HTH_ARAC_FAMILY_2"/>
    <property type="match status" value="1"/>
</dbReference>
<dbReference type="InterPro" id="IPR009057">
    <property type="entry name" value="Homeodomain-like_sf"/>
</dbReference>
<evidence type="ECO:0000256" key="5">
    <source>
        <dbReference type="ARBA" id="ARBA00024867"/>
    </source>
</evidence>
<dbReference type="SMART" id="SM00342">
    <property type="entry name" value="HTH_ARAC"/>
    <property type="match status" value="1"/>
</dbReference>
<evidence type="ECO:0000256" key="1">
    <source>
        <dbReference type="ARBA" id="ARBA00018672"/>
    </source>
</evidence>
<evidence type="ECO:0000256" key="4">
    <source>
        <dbReference type="ARBA" id="ARBA00023163"/>
    </source>
</evidence>
<proteinExistence type="predicted"/>
<dbReference type="Gene3D" id="1.10.10.60">
    <property type="entry name" value="Homeodomain-like"/>
    <property type="match status" value="2"/>
</dbReference>
<feature type="coiled-coil region" evidence="7">
    <location>
        <begin position="372"/>
        <end position="399"/>
    </location>
</feature>
<dbReference type="PRINTS" id="PR00032">
    <property type="entry name" value="HTHARAC"/>
</dbReference>
<feature type="domain" description="Response regulatory" evidence="9">
    <location>
        <begin position="3"/>
        <end position="120"/>
    </location>
</feature>
<dbReference type="Pfam" id="PF12833">
    <property type="entry name" value="HTH_18"/>
    <property type="match status" value="1"/>
</dbReference>
<dbReference type="STRING" id="1619234.SAMN05421730_102144"/>
<keyword evidence="2" id="KW-0805">Transcription regulation</keyword>
<keyword evidence="4" id="KW-0804">Transcription</keyword>
<comment type="function">
    <text evidence="5">May play the central regulatory role in sporulation. It may be an element of the effector pathway responsible for the activation of sporulation genes in response to nutritional stress. Spo0A may act in concert with spo0H (a sigma factor) to control the expression of some genes that are critical to the sporulation process.</text>
</comment>
<evidence type="ECO:0000313" key="10">
    <source>
        <dbReference type="EMBL" id="SCP98496.1"/>
    </source>
</evidence>
<evidence type="ECO:0000259" key="9">
    <source>
        <dbReference type="PROSITE" id="PS50110"/>
    </source>
</evidence>
<dbReference type="AlphaFoldDB" id="A0A1D3TWA5"/>
<feature type="modified residue" description="4-aspartylphosphate" evidence="6">
    <location>
        <position position="55"/>
    </location>
</feature>
<dbReference type="InterPro" id="IPR011006">
    <property type="entry name" value="CheY-like_superfamily"/>
</dbReference>
<feature type="domain" description="HTH araC/xylS-type" evidence="8">
    <location>
        <begin position="434"/>
        <end position="532"/>
    </location>
</feature>
<dbReference type="InterPro" id="IPR001789">
    <property type="entry name" value="Sig_transdc_resp-reg_receiver"/>
</dbReference>
<evidence type="ECO:0000256" key="2">
    <source>
        <dbReference type="ARBA" id="ARBA00023015"/>
    </source>
</evidence>
<dbReference type="PROSITE" id="PS00041">
    <property type="entry name" value="HTH_ARAC_FAMILY_1"/>
    <property type="match status" value="1"/>
</dbReference>
<dbReference type="SUPFAM" id="SSF52172">
    <property type="entry name" value="CheY-like"/>
    <property type="match status" value="1"/>
</dbReference>
<name>A0A1D3TWA5_9FIRM</name>
<sequence length="534" mass="61581">MYKVLIADDEKNVCMLIKKLIDWESMGLEVIDIVHNAVAAYECIRTRKPDIVISDIRMPGYDGLELIRKSIELGNPMDFIIISGYKYFEYAHKALGMGIEHYLLKPINQRELEEALQKIIHKKRTEEEKQQAEEELREEIYESQKKMKKHFLTSVMSQQNSNLDLIQMKEEFSGAFSENYFQAFFVKVDFPAEAGCNLDSLLVIIEGIIEKILAGMKCEYINSRMKSGIVTVLNFDAKNKDAIHNMYEFLMRQLIREMDKFNMFSVTVGVGGYVGTITDIRVSINSAVGAVKCRLKKGVNRLIFAEELNYAGVDISAILNESEKKKLENMVDTLDSFAFHNFLEAIMQSVRKVTFYSPVAVYDMLENIGHIIIETLKKNEAEEEQITHLQETIDIALDRNTDEENLVRDFENQVVSCMDQSIQMKKSRSQLPVRMAKQYIQEHYREQLSLEDVGNAINLSPAYLSTIFKKELGINFTDYIIYCRMEEAKELLKNSEKSIAEVAEQVGYSDSRYFSKLFVKVIGLKPSVYRKLYS</sequence>
<keyword evidence="7" id="KW-0175">Coiled coil</keyword>
<dbReference type="PROSITE" id="PS50110">
    <property type="entry name" value="RESPONSE_REGULATORY"/>
    <property type="match status" value="1"/>
</dbReference>
<dbReference type="PANTHER" id="PTHR43280:SF10">
    <property type="entry name" value="REGULATORY PROTEIN POCR"/>
    <property type="match status" value="1"/>
</dbReference>
<dbReference type="InterPro" id="IPR018060">
    <property type="entry name" value="HTH_AraC"/>
</dbReference>
<dbReference type="GO" id="GO:0000160">
    <property type="term" value="P:phosphorelay signal transduction system"/>
    <property type="evidence" value="ECO:0007669"/>
    <property type="project" value="InterPro"/>
</dbReference>
<dbReference type="Pfam" id="PF00072">
    <property type="entry name" value="Response_reg"/>
    <property type="match status" value="1"/>
</dbReference>
<protein>
    <recommendedName>
        <fullName evidence="1">Stage 0 sporulation protein A homolog</fullName>
    </recommendedName>
</protein>
<dbReference type="SMART" id="SM00448">
    <property type="entry name" value="REC"/>
    <property type="match status" value="1"/>
</dbReference>